<evidence type="ECO:0000313" key="2">
    <source>
        <dbReference type="Proteomes" id="UP000289437"/>
    </source>
</evidence>
<proteinExistence type="predicted"/>
<dbReference type="RefSeq" id="WP_128911055.1">
    <property type="nucleotide sequence ID" value="NZ_RDSM01000001.1"/>
</dbReference>
<evidence type="ECO:0000313" key="1">
    <source>
        <dbReference type="EMBL" id="RXH56783.1"/>
    </source>
</evidence>
<dbReference type="Gene3D" id="3.40.50.10320">
    <property type="entry name" value="LmbE-like"/>
    <property type="match status" value="1"/>
</dbReference>
<gene>
    <name evidence="1" type="ORF">GRAN_0093</name>
</gene>
<comment type="caution">
    <text evidence="1">The sequence shown here is derived from an EMBL/GenBank/DDBJ whole genome shotgun (WGS) entry which is preliminary data.</text>
</comment>
<dbReference type="OrthoDB" id="116799at2"/>
<dbReference type="AlphaFoldDB" id="A0A4Q0SZN7"/>
<dbReference type="SUPFAM" id="SSF102588">
    <property type="entry name" value="LmbE-like"/>
    <property type="match status" value="1"/>
</dbReference>
<evidence type="ECO:0008006" key="3">
    <source>
        <dbReference type="Google" id="ProtNLM"/>
    </source>
</evidence>
<keyword evidence="2" id="KW-1185">Reference proteome</keyword>
<dbReference type="Proteomes" id="UP000289437">
    <property type="component" value="Unassembled WGS sequence"/>
</dbReference>
<dbReference type="Pfam" id="PF02585">
    <property type="entry name" value="PIG-L"/>
    <property type="match status" value="1"/>
</dbReference>
<protein>
    <recommendedName>
        <fullName evidence="3">LmbE family protein</fullName>
    </recommendedName>
</protein>
<accession>A0A4Q0SZN7</accession>
<organism evidence="1 2">
    <name type="scientific">Granulicella sibirica</name>
    <dbReference type="NCBI Taxonomy" id="2479048"/>
    <lineage>
        <taxon>Bacteria</taxon>
        <taxon>Pseudomonadati</taxon>
        <taxon>Acidobacteriota</taxon>
        <taxon>Terriglobia</taxon>
        <taxon>Terriglobales</taxon>
        <taxon>Acidobacteriaceae</taxon>
        <taxon>Granulicella</taxon>
    </lineage>
</organism>
<dbReference type="InterPro" id="IPR024078">
    <property type="entry name" value="LmbE-like_dom_sf"/>
</dbReference>
<dbReference type="EMBL" id="RDSM01000001">
    <property type="protein sequence ID" value="RXH56783.1"/>
    <property type="molecule type" value="Genomic_DNA"/>
</dbReference>
<name>A0A4Q0SZN7_9BACT</name>
<reference evidence="1 2" key="1">
    <citation type="submission" date="2018-11" db="EMBL/GenBank/DDBJ databases">
        <authorList>
            <person name="Mardanov A.V."/>
            <person name="Ravin N.V."/>
            <person name="Dedysh S.N."/>
        </authorList>
    </citation>
    <scope>NUCLEOTIDE SEQUENCE [LARGE SCALE GENOMIC DNA]</scope>
    <source>
        <strain evidence="1 2">AF10</strain>
    </source>
</reference>
<dbReference type="InterPro" id="IPR003737">
    <property type="entry name" value="GlcNAc_PI_deacetylase-related"/>
</dbReference>
<reference evidence="2" key="2">
    <citation type="submission" date="2019-02" db="EMBL/GenBank/DDBJ databases">
        <title>Granulicella sibirica sp. nov., a psychrotolerant acidobacterium isolated from an organic soil layer in forested tundra, West Siberia.</title>
        <authorList>
            <person name="Oshkin I.Y."/>
            <person name="Kulichevskaya I.S."/>
            <person name="Rijpstra W.I.C."/>
            <person name="Sinninghe Damste J.S."/>
            <person name="Rakitin A.L."/>
            <person name="Ravin N.V."/>
            <person name="Dedysh S.N."/>
        </authorList>
    </citation>
    <scope>NUCLEOTIDE SEQUENCE [LARGE SCALE GENOMIC DNA]</scope>
    <source>
        <strain evidence="2">AF10</strain>
    </source>
</reference>
<sequence length="275" mass="30791">MSNHISSKPHERLKIFVLSPHRDDAAFSLSLSIGAWLRDGHSVTIVNVFTRSLYAPYSDADSVHENDRLSYVSAMRKKEDEDFLKHIPGATMIDLNIKDAPLRLHCSSDIVCDMPVDPKDGAFAKIHKALARHTSVPGAALVLPLALGHHVDHRVARDASLPLSADLPCAFYEDLPYATRDGVSIDLQRFREDVDAKYHEHLHPVVCYHSSSIAWKRTVALGYTSQIREDIADLVSDFAHRYHGNERIWANDAFIKLAKADHLGRVDKHPESLPA</sequence>